<keyword evidence="8" id="KW-1185">Reference proteome</keyword>
<evidence type="ECO:0000256" key="2">
    <source>
        <dbReference type="ARBA" id="ARBA00022448"/>
    </source>
</evidence>
<evidence type="ECO:0000256" key="4">
    <source>
        <dbReference type="ARBA" id="ARBA00022982"/>
    </source>
</evidence>
<dbReference type="GO" id="GO:0005506">
    <property type="term" value="F:iron ion binding"/>
    <property type="evidence" value="ECO:0007669"/>
    <property type="project" value="InterPro"/>
</dbReference>
<evidence type="ECO:0000256" key="3">
    <source>
        <dbReference type="ARBA" id="ARBA00022723"/>
    </source>
</evidence>
<evidence type="ECO:0000259" key="6">
    <source>
        <dbReference type="PROSITE" id="PS50903"/>
    </source>
</evidence>
<dbReference type="Proteomes" id="UP001403385">
    <property type="component" value="Unassembled WGS sequence"/>
</dbReference>
<dbReference type="Gene3D" id="2.20.28.10">
    <property type="match status" value="1"/>
</dbReference>
<evidence type="ECO:0000313" key="8">
    <source>
        <dbReference type="Proteomes" id="UP001403385"/>
    </source>
</evidence>
<accession>A0AAW9S687</accession>
<reference evidence="7 8" key="1">
    <citation type="submission" date="2024-04" db="EMBL/GenBank/DDBJ databases">
        <title>Novel genus in family Flammeovirgaceae.</title>
        <authorList>
            <person name="Nguyen T.H."/>
            <person name="Vuong T.Q."/>
            <person name="Le H."/>
            <person name="Kim S.-G."/>
        </authorList>
    </citation>
    <scope>NUCLEOTIDE SEQUENCE [LARGE SCALE GENOMIC DNA]</scope>
    <source>
        <strain evidence="7 8">JCM 23209</strain>
    </source>
</reference>
<evidence type="ECO:0000256" key="1">
    <source>
        <dbReference type="ARBA" id="ARBA00001965"/>
    </source>
</evidence>
<keyword evidence="5" id="KW-0408">Iron</keyword>
<dbReference type="GO" id="GO:0043448">
    <property type="term" value="P:alkane catabolic process"/>
    <property type="evidence" value="ECO:0007669"/>
    <property type="project" value="TreeGrafter"/>
</dbReference>
<name>A0AAW9S687_9BACT</name>
<dbReference type="CDD" id="cd00730">
    <property type="entry name" value="rubredoxin"/>
    <property type="match status" value="1"/>
</dbReference>
<dbReference type="GO" id="GO:0009055">
    <property type="term" value="F:electron transfer activity"/>
    <property type="evidence" value="ECO:0007669"/>
    <property type="project" value="TreeGrafter"/>
</dbReference>
<gene>
    <name evidence="7" type="ORF">AAG747_11075</name>
</gene>
<dbReference type="RefSeq" id="WP_346821232.1">
    <property type="nucleotide sequence ID" value="NZ_JBDKWZ010000005.1"/>
</dbReference>
<dbReference type="InterPro" id="IPR050526">
    <property type="entry name" value="Rubredoxin_ET"/>
</dbReference>
<proteinExistence type="predicted"/>
<dbReference type="PANTHER" id="PTHR47627">
    <property type="entry name" value="RUBREDOXIN"/>
    <property type="match status" value="1"/>
</dbReference>
<protein>
    <submittedName>
        <fullName evidence="7">Rubredoxin</fullName>
    </submittedName>
</protein>
<organism evidence="7 8">
    <name type="scientific">Rapidithrix thailandica</name>
    <dbReference type="NCBI Taxonomy" id="413964"/>
    <lineage>
        <taxon>Bacteria</taxon>
        <taxon>Pseudomonadati</taxon>
        <taxon>Bacteroidota</taxon>
        <taxon>Cytophagia</taxon>
        <taxon>Cytophagales</taxon>
        <taxon>Flammeovirgaceae</taxon>
        <taxon>Rapidithrix</taxon>
    </lineage>
</organism>
<evidence type="ECO:0000313" key="7">
    <source>
        <dbReference type="EMBL" id="MEN7548454.1"/>
    </source>
</evidence>
<comment type="cofactor">
    <cofactor evidence="1">
        <name>Fe(3+)</name>
        <dbReference type="ChEBI" id="CHEBI:29034"/>
    </cofactor>
</comment>
<keyword evidence="4" id="KW-0249">Electron transport</keyword>
<dbReference type="AlphaFoldDB" id="A0AAW9S687"/>
<dbReference type="EMBL" id="JBDKWZ010000005">
    <property type="protein sequence ID" value="MEN7548454.1"/>
    <property type="molecule type" value="Genomic_DNA"/>
</dbReference>
<dbReference type="InterPro" id="IPR024935">
    <property type="entry name" value="Rubredoxin_dom"/>
</dbReference>
<keyword evidence="2" id="KW-0813">Transport</keyword>
<dbReference type="Pfam" id="PF00301">
    <property type="entry name" value="Rubredoxin"/>
    <property type="match status" value="1"/>
</dbReference>
<dbReference type="SUPFAM" id="SSF57802">
    <property type="entry name" value="Rubredoxin-like"/>
    <property type="match status" value="1"/>
</dbReference>
<dbReference type="InterPro" id="IPR024934">
    <property type="entry name" value="Rubredoxin-like_dom"/>
</dbReference>
<dbReference type="PROSITE" id="PS50903">
    <property type="entry name" value="RUBREDOXIN_LIKE"/>
    <property type="match status" value="1"/>
</dbReference>
<keyword evidence="3" id="KW-0479">Metal-binding</keyword>
<comment type="caution">
    <text evidence="7">The sequence shown here is derived from an EMBL/GenBank/DDBJ whole genome shotgun (WGS) entry which is preliminary data.</text>
</comment>
<dbReference type="PANTHER" id="PTHR47627:SF1">
    <property type="entry name" value="RUBREDOXIN-1-RELATED"/>
    <property type="match status" value="1"/>
</dbReference>
<feature type="domain" description="Rubredoxin-like" evidence="6">
    <location>
        <begin position="429"/>
        <end position="480"/>
    </location>
</feature>
<sequence>MKKQLVRVFVKGGALSPADLMKVLTTAEENFGCEYVHFGSRQDMIFPVTEYKKELLDETFQSIQTAYEYELQGEETYQNIVSSMMTVDMLPNTYWMHTDTYYYILEAFDYLPKLKINICDPQQSLVPLFTGQLNFVASEYDNYWYLYLGFPEYGQKLQVWPELVFSFDIAKLAKALEELYFTHLGLPVEELYAILKEVAPVNGKKTEEDLQIPDGRFPYYEGMNKMAGDKYWLGLYWRNNRFTISFLKDVCTLCDLTQLSKFYITPWKSFIVKGIMGKDCFQWEKLCGVNGINMRHSSLELNWHLPLMDEDALQLKRYLVKTFDQNDISTLGLSFTIKTRPLVVFTSVIIEKNPPSQYASAYELLPSYTISYAKDFNPNQREVNVFASSVVKEDLPPLLMELSKLYYQQLEKEQGTLPEKQREKETTYREVYQCGECLSVYDEEFGDPDGGIVPATVFADLPEDYQCALCQAPKASFEPSQINLAHVQDG</sequence>
<evidence type="ECO:0000256" key="5">
    <source>
        <dbReference type="ARBA" id="ARBA00023004"/>
    </source>
</evidence>